<keyword evidence="4" id="KW-1185">Reference proteome</keyword>
<feature type="compositionally biased region" description="Polar residues" evidence="2">
    <location>
        <begin position="41"/>
        <end position="50"/>
    </location>
</feature>
<name>A0ABQ8EW42_9FUNG</name>
<evidence type="ECO:0000256" key="1">
    <source>
        <dbReference type="SAM" id="Coils"/>
    </source>
</evidence>
<organism evidence="3 4">
    <name type="scientific">Batrachochytrium salamandrivorans</name>
    <dbReference type="NCBI Taxonomy" id="1357716"/>
    <lineage>
        <taxon>Eukaryota</taxon>
        <taxon>Fungi</taxon>
        <taxon>Fungi incertae sedis</taxon>
        <taxon>Chytridiomycota</taxon>
        <taxon>Chytridiomycota incertae sedis</taxon>
        <taxon>Chytridiomycetes</taxon>
        <taxon>Rhizophydiales</taxon>
        <taxon>Rhizophydiales incertae sedis</taxon>
        <taxon>Batrachochytrium</taxon>
    </lineage>
</organism>
<feature type="region of interest" description="Disordered" evidence="2">
    <location>
        <begin position="101"/>
        <end position="141"/>
    </location>
</feature>
<keyword evidence="1" id="KW-0175">Coiled coil</keyword>
<evidence type="ECO:0000256" key="2">
    <source>
        <dbReference type="SAM" id="MobiDB-lite"/>
    </source>
</evidence>
<feature type="compositionally biased region" description="Polar residues" evidence="2">
    <location>
        <begin position="239"/>
        <end position="260"/>
    </location>
</feature>
<sequence length="1035" mass="112768">MADLSSILSIGKDCGDSTAIEATESRDSSSTIASADPISSRGIQASSRQPPTLTKKLSLGTGLKQLSKLQQQRQQKDSQPPQQHQRSWVFGLKLRQATSILNNNDSDSDEAETVSSAPGNTSKHQKPLSKPQSSFGSTSRILPRRASISAIPSDPSVNQGEVVSGQGLNEKSIAIETNDPSSILIQANPVRSMLQTHLPRSSTTIKNNIKPVSKINSPPESTAASGFLKTSLVKRSPILKQTTSEQVPNSEGSPPTELSSLDKLNSIQPQLMNSRPNIPPEMIIVTHQNRTISELDPTPITPKPTASKDDFSALTFSGNVSNPPVKRSPILNAVNSTPPRLTNDSSFGMSVASNERQPVKRSPVLTSSITVTSRVQRSPVIQPFTKPIVVIAQETLSTVDSHDAEASLSNMEEIELPGAIDSLINDRDTPIRKIQTLQAPFSTTTRTETLDFPVVWNPSPSLLNTRPPSQHDMQTSHIAPSADRDISDTIYGRIGMTIPDDSYAATSPSPGSKLFDQQKPYDYTESLGGIHGGQMPQASPLMGAECDISKRHPQLARLDHQCAQPSPASLAHAMYASRIDQEDPYRVTAMLETRLADTLADLHSVREDYNYLYKAKVQSDCLYQELIEQTKRDKETISQLRIDIDSLMEKVGHEKYVTTDIDFPTYIITRAIQILKGLQNERHEADFRLFSHKMRSQSDRISEITSENEALKMSLRKLQFESSSPNMSNKESFYRERLDQALYDNESLRLLVSDLHVGDEDTSIHSTIASEALPISSSDSPYRSVGGARGVGLLDTRYSTPVPSGASHGVGGSSDRGDAHRFASGYDYPLRVPSSLAYETLSGRRGSGSMRAISESGMRNGDRNIASPSPFETESYGREAWPVSATSHSPLAQSAAMGSSSGSGGMGQRFATRQTTARRFSTANAHPSPIRHGEGDADRYDRRGSNAAGGSGISTLTSGDFIRDRDRLDKELRTLADEKSQLTFELSRIPANGSSVSSSVGAKGRRRLAEIEEQLDSVDRKMAAVRKQMKQMGVL</sequence>
<feature type="compositionally biased region" description="Basic and acidic residues" evidence="2">
    <location>
        <begin position="931"/>
        <end position="944"/>
    </location>
</feature>
<feature type="compositionally biased region" description="Polar residues" evidence="2">
    <location>
        <begin position="130"/>
        <end position="140"/>
    </location>
</feature>
<dbReference type="Proteomes" id="UP001648503">
    <property type="component" value="Unassembled WGS sequence"/>
</dbReference>
<comment type="caution">
    <text evidence="3">The sequence shown here is derived from an EMBL/GenBank/DDBJ whole genome shotgun (WGS) entry which is preliminary data.</text>
</comment>
<dbReference type="EMBL" id="JAFCIX010000555">
    <property type="protein sequence ID" value="KAH6587600.1"/>
    <property type="molecule type" value="Genomic_DNA"/>
</dbReference>
<feature type="compositionally biased region" description="Low complexity" evidence="2">
    <location>
        <begin position="67"/>
        <end position="83"/>
    </location>
</feature>
<gene>
    <name evidence="3" type="ORF">BASA50_011205</name>
</gene>
<evidence type="ECO:0008006" key="5">
    <source>
        <dbReference type="Google" id="ProtNLM"/>
    </source>
</evidence>
<feature type="compositionally biased region" description="Low complexity" evidence="2">
    <location>
        <begin position="908"/>
        <end position="923"/>
    </location>
</feature>
<feature type="region of interest" description="Disordered" evidence="2">
    <location>
        <begin position="238"/>
        <end position="260"/>
    </location>
</feature>
<feature type="region of interest" description="Disordered" evidence="2">
    <location>
        <begin position="19"/>
        <end position="55"/>
    </location>
</feature>
<feature type="region of interest" description="Disordered" evidence="2">
    <location>
        <begin position="67"/>
        <end position="88"/>
    </location>
</feature>
<feature type="compositionally biased region" description="Polar residues" evidence="2">
    <location>
        <begin position="113"/>
        <end position="122"/>
    </location>
</feature>
<feature type="region of interest" description="Disordered" evidence="2">
    <location>
        <begin position="841"/>
        <end position="958"/>
    </location>
</feature>
<reference evidence="3 4" key="1">
    <citation type="submission" date="2021-02" db="EMBL/GenBank/DDBJ databases">
        <title>Variation within the Batrachochytrium salamandrivorans European outbreak.</title>
        <authorList>
            <person name="Kelly M."/>
            <person name="Pasmans F."/>
            <person name="Shea T.P."/>
            <person name="Munoz J.F."/>
            <person name="Carranza S."/>
            <person name="Cuomo C.A."/>
            <person name="Martel A."/>
        </authorList>
    </citation>
    <scope>NUCLEOTIDE SEQUENCE [LARGE SCALE GENOMIC DNA]</scope>
    <source>
        <strain evidence="3 4">AMFP18/2</strain>
    </source>
</reference>
<accession>A0ABQ8EW42</accession>
<proteinExistence type="predicted"/>
<protein>
    <recommendedName>
        <fullName evidence="5">Enkurin domain-containing protein</fullName>
    </recommendedName>
</protein>
<feature type="coiled-coil region" evidence="1">
    <location>
        <begin position="965"/>
        <end position="1028"/>
    </location>
</feature>
<evidence type="ECO:0000313" key="3">
    <source>
        <dbReference type="EMBL" id="KAH6587600.1"/>
    </source>
</evidence>
<evidence type="ECO:0000313" key="4">
    <source>
        <dbReference type="Proteomes" id="UP001648503"/>
    </source>
</evidence>